<reference evidence="17 18" key="1">
    <citation type="submission" date="2018-09" db="EMBL/GenBank/DDBJ databases">
        <title>Altererythrobacter spongiae sp. nov., isolated from a marine sponge.</title>
        <authorList>
            <person name="Zhuang L."/>
            <person name="Luo L."/>
        </authorList>
    </citation>
    <scope>NUCLEOTIDE SEQUENCE [LARGE SCALE GENOMIC DNA]</scope>
    <source>
        <strain evidence="17 18">HN-Y73</strain>
    </source>
</reference>
<keyword evidence="8" id="KW-0067">ATP-binding</keyword>
<evidence type="ECO:0000256" key="6">
    <source>
        <dbReference type="ARBA" id="ARBA00022692"/>
    </source>
</evidence>
<evidence type="ECO:0000256" key="4">
    <source>
        <dbReference type="ARBA" id="ARBA00022475"/>
    </source>
</evidence>
<accession>A0A420EC93</accession>
<keyword evidence="13" id="KW-0175">Coiled coil</keyword>
<comment type="caution">
    <text evidence="17">The sequence shown here is derived from an EMBL/GenBank/DDBJ whole genome shotgun (WGS) entry which is preliminary data.</text>
</comment>
<protein>
    <recommendedName>
        <fullName evidence="3">histidine kinase</fullName>
        <ecNumber evidence="3">2.7.13.3</ecNumber>
    </recommendedName>
</protein>
<dbReference type="PROSITE" id="PS50110">
    <property type="entry name" value="RESPONSE_REGULATORY"/>
    <property type="match status" value="1"/>
</dbReference>
<evidence type="ECO:0000259" key="15">
    <source>
        <dbReference type="PROSITE" id="PS50110"/>
    </source>
</evidence>
<evidence type="ECO:0000313" key="17">
    <source>
        <dbReference type="EMBL" id="RKF18296.1"/>
    </source>
</evidence>
<gene>
    <name evidence="17" type="ORF">D6851_15105</name>
</gene>
<evidence type="ECO:0000256" key="7">
    <source>
        <dbReference type="ARBA" id="ARBA00022741"/>
    </source>
</evidence>
<dbReference type="SMART" id="SM00448">
    <property type="entry name" value="REC"/>
    <property type="match status" value="1"/>
</dbReference>
<dbReference type="Pfam" id="PF00512">
    <property type="entry name" value="HisKA"/>
    <property type="match status" value="1"/>
</dbReference>
<dbReference type="Gene3D" id="3.30.450.20">
    <property type="entry name" value="PAS domain"/>
    <property type="match status" value="1"/>
</dbReference>
<keyword evidence="18" id="KW-1185">Reference proteome</keyword>
<dbReference type="RefSeq" id="WP_120325740.1">
    <property type="nucleotide sequence ID" value="NZ_RAPF01000010.1"/>
</dbReference>
<feature type="coiled-coil region" evidence="13">
    <location>
        <begin position="200"/>
        <end position="234"/>
    </location>
</feature>
<keyword evidence="5 12" id="KW-0597">Phosphoprotein</keyword>
<evidence type="ECO:0000256" key="3">
    <source>
        <dbReference type="ARBA" id="ARBA00012438"/>
    </source>
</evidence>
<evidence type="ECO:0000256" key="1">
    <source>
        <dbReference type="ARBA" id="ARBA00000085"/>
    </source>
</evidence>
<evidence type="ECO:0000256" key="8">
    <source>
        <dbReference type="ARBA" id="ARBA00022840"/>
    </source>
</evidence>
<dbReference type="SUPFAM" id="SSF55874">
    <property type="entry name" value="ATPase domain of HSP90 chaperone/DNA topoisomerase II/histidine kinase"/>
    <property type="match status" value="1"/>
</dbReference>
<name>A0A420EC93_9SPHN</name>
<evidence type="ECO:0000256" key="12">
    <source>
        <dbReference type="PROSITE-ProRule" id="PRU00169"/>
    </source>
</evidence>
<dbReference type="PANTHER" id="PTHR45339:SF1">
    <property type="entry name" value="HYBRID SIGNAL TRANSDUCTION HISTIDINE KINASE J"/>
    <property type="match status" value="1"/>
</dbReference>
<dbReference type="CDD" id="cd00082">
    <property type="entry name" value="HisKA"/>
    <property type="match status" value="1"/>
</dbReference>
<keyword evidence="4" id="KW-1003">Cell membrane</keyword>
<dbReference type="InterPro" id="IPR000014">
    <property type="entry name" value="PAS"/>
</dbReference>
<dbReference type="EMBL" id="RAPF01000010">
    <property type="protein sequence ID" value="RKF18296.1"/>
    <property type="molecule type" value="Genomic_DNA"/>
</dbReference>
<comment type="catalytic activity">
    <reaction evidence="1">
        <text>ATP + protein L-histidine = ADP + protein N-phospho-L-histidine.</text>
        <dbReference type="EC" id="2.7.13.3"/>
    </reaction>
</comment>
<organism evidence="17 18">
    <name type="scientific">Altericroceibacterium spongiae</name>
    <dbReference type="NCBI Taxonomy" id="2320269"/>
    <lineage>
        <taxon>Bacteria</taxon>
        <taxon>Pseudomonadati</taxon>
        <taxon>Pseudomonadota</taxon>
        <taxon>Alphaproteobacteria</taxon>
        <taxon>Sphingomonadales</taxon>
        <taxon>Erythrobacteraceae</taxon>
        <taxon>Altericroceibacterium</taxon>
    </lineage>
</organism>
<dbReference type="GO" id="GO:0005524">
    <property type="term" value="F:ATP binding"/>
    <property type="evidence" value="ECO:0007669"/>
    <property type="project" value="UniProtKB-KW"/>
</dbReference>
<dbReference type="EC" id="2.7.13.3" evidence="3"/>
<dbReference type="InterPro" id="IPR005467">
    <property type="entry name" value="His_kinase_dom"/>
</dbReference>
<evidence type="ECO:0000256" key="13">
    <source>
        <dbReference type="SAM" id="Coils"/>
    </source>
</evidence>
<keyword evidence="9" id="KW-1133">Transmembrane helix</keyword>
<dbReference type="InterPro" id="IPR000700">
    <property type="entry name" value="PAS-assoc_C"/>
</dbReference>
<evidence type="ECO:0000256" key="10">
    <source>
        <dbReference type="ARBA" id="ARBA00023012"/>
    </source>
</evidence>
<dbReference type="AlphaFoldDB" id="A0A420EC93"/>
<feature type="domain" description="Histidine kinase" evidence="14">
    <location>
        <begin position="234"/>
        <end position="431"/>
    </location>
</feature>
<dbReference type="SMART" id="SM00388">
    <property type="entry name" value="HisKA"/>
    <property type="match status" value="1"/>
</dbReference>
<dbReference type="Gene3D" id="3.40.50.2300">
    <property type="match status" value="1"/>
</dbReference>
<dbReference type="GO" id="GO:0000155">
    <property type="term" value="F:phosphorelay sensor kinase activity"/>
    <property type="evidence" value="ECO:0007669"/>
    <property type="project" value="InterPro"/>
</dbReference>
<dbReference type="GO" id="GO:0005886">
    <property type="term" value="C:plasma membrane"/>
    <property type="evidence" value="ECO:0007669"/>
    <property type="project" value="UniProtKB-SubCell"/>
</dbReference>
<evidence type="ECO:0000313" key="18">
    <source>
        <dbReference type="Proteomes" id="UP000284395"/>
    </source>
</evidence>
<evidence type="ECO:0000259" key="14">
    <source>
        <dbReference type="PROSITE" id="PS50109"/>
    </source>
</evidence>
<keyword evidence="11" id="KW-0472">Membrane</keyword>
<dbReference type="InterPro" id="IPR003661">
    <property type="entry name" value="HisK_dim/P_dom"/>
</dbReference>
<dbReference type="InterPro" id="IPR036890">
    <property type="entry name" value="HATPase_C_sf"/>
</dbReference>
<dbReference type="InterPro" id="IPR036097">
    <property type="entry name" value="HisK_dim/P_sf"/>
</dbReference>
<dbReference type="CDD" id="cd00130">
    <property type="entry name" value="PAS"/>
    <property type="match status" value="1"/>
</dbReference>
<dbReference type="Gene3D" id="3.30.565.10">
    <property type="entry name" value="Histidine kinase-like ATPase, C-terminal domain"/>
    <property type="match status" value="1"/>
</dbReference>
<feature type="domain" description="Response regulatory" evidence="15">
    <location>
        <begin position="452"/>
        <end position="569"/>
    </location>
</feature>
<proteinExistence type="predicted"/>
<feature type="modified residue" description="4-aspartylphosphate" evidence="12">
    <location>
        <position position="501"/>
    </location>
</feature>
<dbReference type="Gene3D" id="1.10.287.130">
    <property type="match status" value="1"/>
</dbReference>
<evidence type="ECO:0000256" key="5">
    <source>
        <dbReference type="ARBA" id="ARBA00022553"/>
    </source>
</evidence>
<feature type="domain" description="PAC" evidence="16">
    <location>
        <begin position="143"/>
        <end position="195"/>
    </location>
</feature>
<dbReference type="PANTHER" id="PTHR45339">
    <property type="entry name" value="HYBRID SIGNAL TRANSDUCTION HISTIDINE KINASE J"/>
    <property type="match status" value="1"/>
</dbReference>
<feature type="coiled-coil region" evidence="13">
    <location>
        <begin position="18"/>
        <end position="63"/>
    </location>
</feature>
<sequence length="697" mass="77484">MTDSTNHGLSDLPVEQQLEIMTRRLHRAEQALHDAEDVLDTRMRELDQANRALQKREEDLVERLTIENSKLLYAQRTAGLATIFWQKGQSYSSSSELAWLLGLPPEQEVTVEAGIAVLHPLDRKRVFEAYDAFTDELPPGRSHEFEHRIQHSSRGIRWLRWSLRRELDEQGNLHALYGSVRDVTSSRKAKRQVQALQLRAERRVRELDRFARQLEQAKGEAEEALRARDRFLSAVGHYLRTPLASLNGSLELLALEAHNPEETRRVGTASRSAGQLSAMIDELLEEAEGRSADITLHPLPIDLRGVLEETLRYWHDVHPAAAHLSLHSDVNLPPTILADREYLRELLDSLIGSALDTSCPIELTLSWKDALILQLDVQDDGRWAQQAEKRGSGMGDPAIRIVRRITSRMGGKIEMDNATRLCLTLPLPEATPEGANLTDQDTLWLPSGKTPAILLAEDTPTNRYVIASQVKSLGCSVEAVENGAIALERIQQTRFDAILMDVMMPVMDGEEATRAIRSLGGISATVPIIGITAHSLHAERDRLLAAGMTACLSKPVRRKALRNVLQDLLGHDNSAQASAAGSVIDTEAFRQAFAVLPEAYRQRLLDAVRTDLSTYGDETIAAVQNRDEDTVRRSVHSLKGVALSIGATGILDCLDLFRKQEITLAASFQPQLEKVIAATVTACGDLFTRHIAKHPQL</sequence>
<dbReference type="InterPro" id="IPR001789">
    <property type="entry name" value="Sig_transdc_resp-reg_receiver"/>
</dbReference>
<evidence type="ECO:0000256" key="9">
    <source>
        <dbReference type="ARBA" id="ARBA00022989"/>
    </source>
</evidence>
<dbReference type="SUPFAM" id="SSF55785">
    <property type="entry name" value="PYP-like sensor domain (PAS domain)"/>
    <property type="match status" value="1"/>
</dbReference>
<dbReference type="CDD" id="cd17546">
    <property type="entry name" value="REC_hyHK_CKI1_RcsC-like"/>
    <property type="match status" value="1"/>
</dbReference>
<dbReference type="PROSITE" id="PS50109">
    <property type="entry name" value="HIS_KIN"/>
    <property type="match status" value="1"/>
</dbReference>
<keyword evidence="6" id="KW-0812">Transmembrane</keyword>
<dbReference type="Pfam" id="PF00072">
    <property type="entry name" value="Response_reg"/>
    <property type="match status" value="1"/>
</dbReference>
<dbReference type="OrthoDB" id="9801651at2"/>
<dbReference type="Gene3D" id="1.20.120.160">
    <property type="entry name" value="HPT domain"/>
    <property type="match status" value="1"/>
</dbReference>
<dbReference type="SUPFAM" id="SSF47384">
    <property type="entry name" value="Homodimeric domain of signal transducing histidine kinase"/>
    <property type="match status" value="1"/>
</dbReference>
<dbReference type="PROSITE" id="PS50113">
    <property type="entry name" value="PAC"/>
    <property type="match status" value="1"/>
</dbReference>
<dbReference type="InterPro" id="IPR035965">
    <property type="entry name" value="PAS-like_dom_sf"/>
</dbReference>
<keyword evidence="10" id="KW-0902">Two-component regulatory system</keyword>
<dbReference type="Proteomes" id="UP000284395">
    <property type="component" value="Unassembled WGS sequence"/>
</dbReference>
<keyword evidence="7" id="KW-0547">Nucleotide-binding</keyword>
<dbReference type="SUPFAM" id="SSF52172">
    <property type="entry name" value="CheY-like"/>
    <property type="match status" value="1"/>
</dbReference>
<comment type="subcellular location">
    <subcellularLocation>
        <location evidence="2">Cell membrane</location>
        <topology evidence="2">Multi-pass membrane protein</topology>
    </subcellularLocation>
</comment>
<dbReference type="InterPro" id="IPR011006">
    <property type="entry name" value="CheY-like_superfamily"/>
</dbReference>
<evidence type="ECO:0000259" key="16">
    <source>
        <dbReference type="PROSITE" id="PS50113"/>
    </source>
</evidence>
<dbReference type="SUPFAM" id="SSF47226">
    <property type="entry name" value="Histidine-containing phosphotransfer domain, HPT domain"/>
    <property type="match status" value="1"/>
</dbReference>
<evidence type="ECO:0000256" key="2">
    <source>
        <dbReference type="ARBA" id="ARBA00004651"/>
    </source>
</evidence>
<evidence type="ECO:0000256" key="11">
    <source>
        <dbReference type="ARBA" id="ARBA00023136"/>
    </source>
</evidence>
<dbReference type="InterPro" id="IPR036641">
    <property type="entry name" value="HPT_dom_sf"/>
</dbReference>